<evidence type="ECO:0000313" key="2">
    <source>
        <dbReference type="EMBL" id="KRQ86570.1"/>
    </source>
</evidence>
<dbReference type="Pfam" id="PF04459">
    <property type="entry name" value="DUF512"/>
    <property type="match status" value="1"/>
</dbReference>
<sequence length="438" mass="50653">MKNNELVVKNVFMGSIAQEVGIEPGDYLIKINGVEVKDIIEYKYLIYDEELNLLVRKHDGEEWEIEIEKDFEEDLGIEIIDSTIENPKRCHNKCMFCFIDQLPPNMRKSLYFKDDDSKLSFLQGNFITLTNMKDEELERIIRYRISPINISVHTTNPDLRIKMLHNNKAGRINEQLKKLVDGGILINCQIVLCYGVNDGDELYKTLTDLSSYYPSIQNVAVVPVGITKYREKLVKLEPYTKERALQVIELVKPLQEKFLNSLGTPFARLADEFYVMAERELPEAEHYDDFEQLEDGIGMIRFFELNLYEQINEFNFDAKGKKIAFVTGISFFNKLKDYSKLISDKFNLNIEVFAVTNDFFGERITVAGLLTGRDIINQLRNKVAGKTLFIPQNVLKADEDTFLDDVTIKEIEDTLKTKVIKVKYTGEDLIEKIAKEVV</sequence>
<dbReference type="PATRIC" id="fig|908809.3.peg.1557"/>
<dbReference type="RefSeq" id="WP_278287120.1">
    <property type="nucleotide sequence ID" value="NZ_LKHP01000008.1"/>
</dbReference>
<dbReference type="EMBL" id="LKHP01000008">
    <property type="protein sequence ID" value="KRQ86570.1"/>
    <property type="molecule type" value="Genomic_DNA"/>
</dbReference>
<dbReference type="Pfam" id="PF19238">
    <property type="entry name" value="Radical_SAM_2"/>
    <property type="match status" value="1"/>
</dbReference>
<evidence type="ECO:0000259" key="1">
    <source>
        <dbReference type="PROSITE" id="PS50106"/>
    </source>
</evidence>
<dbReference type="InterPro" id="IPR001478">
    <property type="entry name" value="PDZ"/>
</dbReference>
<evidence type="ECO:0000313" key="3">
    <source>
        <dbReference type="Proteomes" id="UP000052015"/>
    </source>
</evidence>
<accession>A0A0R3JU73</accession>
<name>A0A0R3JU73_CALMK</name>
<reference evidence="2 3" key="1">
    <citation type="submission" date="2015-09" db="EMBL/GenBank/DDBJ databases">
        <title>Draft genome sequence of a Caloramator mitchellensis, a moderate thermophile from the Great Artesian Basin of Australia.</title>
        <authorList>
            <person name="Patel B.K."/>
        </authorList>
    </citation>
    <scope>NUCLEOTIDE SEQUENCE [LARGE SCALE GENOMIC DNA]</scope>
    <source>
        <strain evidence="2 3">VF08</strain>
    </source>
</reference>
<dbReference type="Gene3D" id="3.20.20.70">
    <property type="entry name" value="Aldolase class I"/>
    <property type="match status" value="1"/>
</dbReference>
<dbReference type="AlphaFoldDB" id="A0A0R3JU73"/>
<dbReference type="Gene3D" id="2.30.42.10">
    <property type="match status" value="1"/>
</dbReference>
<comment type="caution">
    <text evidence="2">The sequence shown here is derived from an EMBL/GenBank/DDBJ whole genome shotgun (WGS) entry which is preliminary data.</text>
</comment>
<dbReference type="InterPro" id="IPR013785">
    <property type="entry name" value="Aldolase_TIM"/>
</dbReference>
<dbReference type="STRING" id="908809.ABG79_01553"/>
<keyword evidence="3" id="KW-1185">Reference proteome</keyword>
<dbReference type="SUPFAM" id="SSF50156">
    <property type="entry name" value="PDZ domain-like"/>
    <property type="match status" value="1"/>
</dbReference>
<dbReference type="PROSITE" id="PS50106">
    <property type="entry name" value="PDZ"/>
    <property type="match status" value="1"/>
</dbReference>
<organism evidence="2 3">
    <name type="scientific">Caloramator mitchellensis</name>
    <dbReference type="NCBI Taxonomy" id="908809"/>
    <lineage>
        <taxon>Bacteria</taxon>
        <taxon>Bacillati</taxon>
        <taxon>Bacillota</taxon>
        <taxon>Clostridia</taxon>
        <taxon>Eubacteriales</taxon>
        <taxon>Clostridiaceae</taxon>
        <taxon>Caloramator</taxon>
    </lineage>
</organism>
<dbReference type="InterPro" id="IPR007549">
    <property type="entry name" value="DUF512"/>
</dbReference>
<dbReference type="InterPro" id="IPR045375">
    <property type="entry name" value="Put_radical_SAM-like_N"/>
</dbReference>
<protein>
    <recommendedName>
        <fullName evidence="1">PDZ domain-containing protein</fullName>
    </recommendedName>
</protein>
<dbReference type="Proteomes" id="UP000052015">
    <property type="component" value="Unassembled WGS sequence"/>
</dbReference>
<gene>
    <name evidence="2" type="ORF">ABG79_01553</name>
</gene>
<dbReference type="InterPro" id="IPR036034">
    <property type="entry name" value="PDZ_sf"/>
</dbReference>
<dbReference type="InterPro" id="IPR058240">
    <property type="entry name" value="rSAM_sf"/>
</dbReference>
<dbReference type="Pfam" id="PF17820">
    <property type="entry name" value="PDZ_6"/>
    <property type="match status" value="1"/>
</dbReference>
<dbReference type="InterPro" id="IPR041489">
    <property type="entry name" value="PDZ_6"/>
</dbReference>
<feature type="domain" description="PDZ" evidence="1">
    <location>
        <begin position="1"/>
        <end position="39"/>
    </location>
</feature>
<proteinExistence type="predicted"/>
<dbReference type="SUPFAM" id="SSF102114">
    <property type="entry name" value="Radical SAM enzymes"/>
    <property type="match status" value="1"/>
</dbReference>